<keyword evidence="13" id="KW-1185">Reference proteome</keyword>
<dbReference type="RefSeq" id="XP_004352502.1">
    <property type="nucleotide sequence ID" value="XM_004352450.1"/>
</dbReference>
<dbReference type="InterPro" id="IPR029071">
    <property type="entry name" value="Ubiquitin-like_domsf"/>
</dbReference>
<dbReference type="PROSITE" id="PS51545">
    <property type="entry name" value="PIK_HELICAL"/>
    <property type="match status" value="1"/>
</dbReference>
<dbReference type="CDD" id="cd00891">
    <property type="entry name" value="PI3Kc"/>
    <property type="match status" value="1"/>
</dbReference>
<evidence type="ECO:0000256" key="5">
    <source>
        <dbReference type="ARBA" id="ARBA00022777"/>
    </source>
</evidence>
<dbReference type="VEuPathDB" id="AmoebaDB:ACA1_360410"/>
<feature type="compositionally biased region" description="Low complexity" evidence="8">
    <location>
        <begin position="167"/>
        <end position="181"/>
    </location>
</feature>
<dbReference type="Pfam" id="PF00454">
    <property type="entry name" value="PI3_PI4_kinase"/>
    <property type="match status" value="1"/>
</dbReference>
<dbReference type="Gene3D" id="2.60.40.150">
    <property type="entry name" value="C2 domain"/>
    <property type="match status" value="1"/>
</dbReference>
<dbReference type="SUPFAM" id="SSF54236">
    <property type="entry name" value="Ubiquitin-like"/>
    <property type="match status" value="1"/>
</dbReference>
<keyword evidence="3" id="KW-0808">Transferase</keyword>
<dbReference type="PANTHER" id="PTHR10048:SF14">
    <property type="entry name" value="LD28067P"/>
    <property type="match status" value="1"/>
</dbReference>
<protein>
    <recommendedName>
        <fullName evidence="2">phosphatidylinositol 3-kinase</fullName>
        <ecNumber evidence="2">2.7.1.137</ecNumber>
    </recommendedName>
</protein>
<feature type="region of interest" description="Disordered" evidence="8">
    <location>
        <begin position="199"/>
        <end position="277"/>
    </location>
</feature>
<dbReference type="EC" id="2.7.1.137" evidence="2"/>
<dbReference type="Pfam" id="PF00613">
    <property type="entry name" value="PI3Ka"/>
    <property type="match status" value="1"/>
</dbReference>
<dbReference type="InterPro" id="IPR000403">
    <property type="entry name" value="PI3/4_kinase_cat_dom"/>
</dbReference>
<dbReference type="SMART" id="SM00142">
    <property type="entry name" value="PI3K_C2"/>
    <property type="match status" value="1"/>
</dbReference>
<keyword evidence="6" id="KW-0067">ATP-binding</keyword>
<dbReference type="InterPro" id="IPR016024">
    <property type="entry name" value="ARM-type_fold"/>
</dbReference>
<dbReference type="InterPro" id="IPR015433">
    <property type="entry name" value="PI3/4_kinase"/>
</dbReference>
<dbReference type="Gene3D" id="3.10.20.770">
    <property type="match status" value="1"/>
</dbReference>
<dbReference type="EMBL" id="KB007867">
    <property type="protein sequence ID" value="ELR23025.1"/>
    <property type="molecule type" value="Genomic_DNA"/>
</dbReference>
<dbReference type="InterPro" id="IPR011009">
    <property type="entry name" value="Kinase-like_dom_sf"/>
</dbReference>
<feature type="region of interest" description="Disordered" evidence="8">
    <location>
        <begin position="540"/>
        <end position="597"/>
    </location>
</feature>
<dbReference type="PANTHER" id="PTHR10048">
    <property type="entry name" value="PHOSPHATIDYLINOSITOL KINASE"/>
    <property type="match status" value="1"/>
</dbReference>
<evidence type="ECO:0000259" key="9">
    <source>
        <dbReference type="PROSITE" id="PS50290"/>
    </source>
</evidence>
<dbReference type="GO" id="GO:0048015">
    <property type="term" value="P:phosphatidylinositol-mediated signaling"/>
    <property type="evidence" value="ECO:0007669"/>
    <property type="project" value="TreeGrafter"/>
</dbReference>
<dbReference type="Gene3D" id="1.25.40.70">
    <property type="entry name" value="Phosphatidylinositol 3-kinase, accessory domain (PIK)"/>
    <property type="match status" value="1"/>
</dbReference>
<evidence type="ECO:0000256" key="8">
    <source>
        <dbReference type="SAM" id="MobiDB-lite"/>
    </source>
</evidence>
<accession>L8HCV8</accession>
<feature type="domain" description="C2 PI3K-type" evidence="11">
    <location>
        <begin position="653"/>
        <end position="810"/>
    </location>
</feature>
<evidence type="ECO:0000259" key="10">
    <source>
        <dbReference type="PROSITE" id="PS51545"/>
    </source>
</evidence>
<keyword evidence="4" id="KW-0547">Nucleotide-binding</keyword>
<dbReference type="Proteomes" id="UP000011083">
    <property type="component" value="Unassembled WGS sequence"/>
</dbReference>
<dbReference type="KEGG" id="acan:ACA1_360410"/>
<feature type="region of interest" description="Disordered" evidence="8">
    <location>
        <begin position="33"/>
        <end position="56"/>
    </location>
</feature>
<feature type="compositionally biased region" description="Low complexity" evidence="8">
    <location>
        <begin position="34"/>
        <end position="49"/>
    </location>
</feature>
<comment type="catalytic activity">
    <reaction evidence="1">
        <text>a 1,2-diacyl-sn-glycero-3-phospho-(1D-myo-inositol) + ATP = a 1,2-diacyl-sn-glycero-3-phospho-(1D-myo-inositol-3-phosphate) + ADP + H(+)</text>
        <dbReference type="Rhea" id="RHEA:12709"/>
        <dbReference type="ChEBI" id="CHEBI:15378"/>
        <dbReference type="ChEBI" id="CHEBI:30616"/>
        <dbReference type="ChEBI" id="CHEBI:57880"/>
        <dbReference type="ChEBI" id="CHEBI:58088"/>
        <dbReference type="ChEBI" id="CHEBI:456216"/>
        <dbReference type="EC" id="2.7.1.137"/>
    </reaction>
</comment>
<dbReference type="STRING" id="1257118.L8HCV8"/>
<dbReference type="GO" id="GO:0016303">
    <property type="term" value="F:1-phosphatidylinositol-3-kinase activity"/>
    <property type="evidence" value="ECO:0007669"/>
    <property type="project" value="UniProtKB-EC"/>
</dbReference>
<feature type="domain" description="PIK helical" evidence="10">
    <location>
        <begin position="834"/>
        <end position="1015"/>
    </location>
</feature>
<dbReference type="GO" id="GO:0005886">
    <property type="term" value="C:plasma membrane"/>
    <property type="evidence" value="ECO:0007669"/>
    <property type="project" value="TreeGrafter"/>
</dbReference>
<sequence>MSLSVDPMVPAAMRPGEDVFTANLASAITAKSQLKSSGSPSKDPLSSSGGADAVRRPSNALPSRFGISLVVPSGSQVDLKCGVGDTAADFIRSNFNKMKFMLGATANAAHYVLQTPDGETLASDALVASSAYVEQCVLGKSQPSLFLKPRERGPAPLPPMRPYAMTTSSAPASPSSLSTSPRRLPFSYIPTATPPPSVAALSMASPSSSLELSPPSSPSSSLSSTPRTSNAHSPFSLSPATSFVAHTQSGDEIPTSPLATTSGRATSSDLSSSPPVIDIDVHEDEPFDLQVLLAGAVTTIVECKPTDTAGNVLTRLDIPDSRLHCYSLATPASNALDGALVLSKLEYIRECRRHYILPQLRVVEDTPSLSKEEKKENKDIGGLIGQKLCWTNVEDEISAFRKTMARVRKEVVLAEELRGLDDGELNIRLSGAPNPTVDRLLIRVVLPLEKKSTNLLVTNDRGMETADSFLQRLLQLPLFSTSGFYHAQTHPHLLLRAKGRLEHIVGKYPLLAFGMECVESKRWPKLVLLKRSEDYIALAKPKQDDASASSSSTTTAGWTSARVPRTPRVRATPFSPRLGGASEGTRDVGESETGPTAIQEVKAGEATEWEENCEGDQVDDEEEALAPRYDHALMAGELVRWDQKSHISLWELENRPFRIKVMGVERTNELGCPSWRKFSPDLAPDDVIGSLYVHVGVYYGGQLLVKDAVTKPVPCSANPRWGQWLTFDDLLFSNESRVCCTLYAKTARDTDAIPLAWANFNIFDYKHELRSGLHTLSMWPDGPANPIGTCVGNAGFAHATQLALELDSFPLPVVFPTDGTTGKTKGPNRNSCLVLGGGEEELELVEEVEKILAMDSLHRLTPTQKKIVNTLRGYCLARPNALPKFLQAVNYADHISVQEMHSLLGFFRQPTAVEALELLDSKFPDAKVRDHAVECLEALSHDELLDYLLQLVQVIKYEAYHDSGNAFYWYLRSEVHAPEISERYSLILEAYLRGSPSHRRRLHRQNQALNAIYHVGTKIKGLNSIQHSSRLSQDEAIKTEEERAEVLSAALAVIKLPSTFGLPLRADMEVADLLTDKCKFMDSKKRPLWLVFENAQPARPPIYTIFKCGDDLRQDMLTLQMLRIMDKMWKNEGYDLCVTPYGCIATGADMGFIENSATTAAVAKESGYGARGAFKEDPLKNWLLKHNPTKEQWDAALRNFIRSCAAYCVATYVLGIGDRHNDNVMVTKDGRLFHIDFGHFLGNFKKKFGFKRERAPFVLTPDHAFVMGGRGSEGFTLFITTACRAYNILRKHAMGTSLLNLTVFLLEQTGIPELKSAEDLEYLRYAFATDLDDNAAAARFTELIHAALDCWTTRFNNAIHLIAHGGKG</sequence>
<dbReference type="FunFam" id="1.10.1070.11:FF:000001">
    <property type="entry name" value="Phosphatidylinositol 4,5-bisphosphate 3-kinase catalytic subunit"/>
    <property type="match status" value="1"/>
</dbReference>
<feature type="compositionally biased region" description="Low complexity" evidence="8">
    <location>
        <begin position="199"/>
        <end position="224"/>
    </location>
</feature>
<evidence type="ECO:0000256" key="7">
    <source>
        <dbReference type="PROSITE-ProRule" id="PRU00880"/>
    </source>
</evidence>
<dbReference type="InterPro" id="IPR002420">
    <property type="entry name" value="PI3K-type_C2_dom"/>
</dbReference>
<dbReference type="PROSITE" id="PS00915">
    <property type="entry name" value="PI3_4_KINASE_1"/>
    <property type="match status" value="1"/>
</dbReference>
<dbReference type="SMART" id="SM00145">
    <property type="entry name" value="PI3Ka"/>
    <property type="match status" value="1"/>
</dbReference>
<proteinExistence type="inferred from homology"/>
<dbReference type="GO" id="GO:0005737">
    <property type="term" value="C:cytoplasm"/>
    <property type="evidence" value="ECO:0007669"/>
    <property type="project" value="TreeGrafter"/>
</dbReference>
<evidence type="ECO:0000256" key="1">
    <source>
        <dbReference type="ARBA" id="ARBA00001498"/>
    </source>
</evidence>
<dbReference type="InterPro" id="IPR035892">
    <property type="entry name" value="C2_domain_sf"/>
</dbReference>
<feature type="compositionally biased region" description="Polar residues" evidence="8">
    <location>
        <begin position="225"/>
        <end position="250"/>
    </location>
</feature>
<evidence type="ECO:0000313" key="12">
    <source>
        <dbReference type="EMBL" id="ELR23025.1"/>
    </source>
</evidence>
<dbReference type="InterPro" id="IPR042236">
    <property type="entry name" value="PI3K_accessory_sf"/>
</dbReference>
<dbReference type="GeneID" id="14923995"/>
<dbReference type="GO" id="GO:0035005">
    <property type="term" value="F:1-phosphatidylinositol-4-phosphate 3-kinase activity"/>
    <property type="evidence" value="ECO:0007669"/>
    <property type="project" value="TreeGrafter"/>
</dbReference>
<dbReference type="GO" id="GO:0031267">
    <property type="term" value="F:small GTPase binding"/>
    <property type="evidence" value="ECO:0007669"/>
    <property type="project" value="UniProtKB-ARBA"/>
</dbReference>
<dbReference type="GO" id="GO:0050920">
    <property type="term" value="P:regulation of chemotaxis"/>
    <property type="evidence" value="ECO:0007669"/>
    <property type="project" value="UniProtKB-ARBA"/>
</dbReference>
<dbReference type="Gene3D" id="1.10.1070.11">
    <property type="entry name" value="Phosphatidylinositol 3-/4-kinase, catalytic domain"/>
    <property type="match status" value="1"/>
</dbReference>
<evidence type="ECO:0000256" key="3">
    <source>
        <dbReference type="ARBA" id="ARBA00022679"/>
    </source>
</evidence>
<dbReference type="PROSITE" id="PS51547">
    <property type="entry name" value="C2_PI3K"/>
    <property type="match status" value="1"/>
</dbReference>
<dbReference type="GO" id="GO:0005942">
    <property type="term" value="C:phosphatidylinositol 3-kinase complex"/>
    <property type="evidence" value="ECO:0007669"/>
    <property type="project" value="TreeGrafter"/>
</dbReference>
<feature type="domain" description="PI3K/PI4K catalytic" evidence="9">
    <location>
        <begin position="1074"/>
        <end position="1352"/>
    </location>
</feature>
<name>L8HCV8_ACACF</name>
<evidence type="ECO:0000256" key="6">
    <source>
        <dbReference type="ARBA" id="ARBA00022840"/>
    </source>
</evidence>
<dbReference type="PROSITE" id="PS50290">
    <property type="entry name" value="PI3_4_KINASE_3"/>
    <property type="match status" value="1"/>
</dbReference>
<organism evidence="12 13">
    <name type="scientific">Acanthamoeba castellanii (strain ATCC 30010 / Neff)</name>
    <dbReference type="NCBI Taxonomy" id="1257118"/>
    <lineage>
        <taxon>Eukaryota</taxon>
        <taxon>Amoebozoa</taxon>
        <taxon>Discosea</taxon>
        <taxon>Longamoebia</taxon>
        <taxon>Centramoebida</taxon>
        <taxon>Acanthamoebidae</taxon>
        <taxon>Acanthamoeba</taxon>
    </lineage>
</organism>
<dbReference type="FunFam" id="3.30.1010.10:FF:000008">
    <property type="entry name" value="Phosphatidylinositol 4,5-bisphosphate 3-kinase catalytic subunit gamma"/>
    <property type="match status" value="1"/>
</dbReference>
<dbReference type="GO" id="GO:0016477">
    <property type="term" value="P:cell migration"/>
    <property type="evidence" value="ECO:0007669"/>
    <property type="project" value="TreeGrafter"/>
</dbReference>
<keyword evidence="5 12" id="KW-0418">Kinase</keyword>
<gene>
    <name evidence="12" type="ORF">ACA1_360410</name>
</gene>
<dbReference type="InterPro" id="IPR018936">
    <property type="entry name" value="PI3/4_kinase_CS"/>
</dbReference>
<reference evidence="12 13" key="1">
    <citation type="journal article" date="2013" name="Genome Biol.">
        <title>Genome of Acanthamoeba castellanii highlights extensive lateral gene transfer and early evolution of tyrosine kinase signaling.</title>
        <authorList>
            <person name="Clarke M."/>
            <person name="Lohan A.J."/>
            <person name="Liu B."/>
            <person name="Lagkouvardos I."/>
            <person name="Roy S."/>
            <person name="Zafar N."/>
            <person name="Bertelli C."/>
            <person name="Schilde C."/>
            <person name="Kianianmomeni A."/>
            <person name="Burglin T.R."/>
            <person name="Frech C."/>
            <person name="Turcotte B."/>
            <person name="Kopec K.O."/>
            <person name="Synnott J.M."/>
            <person name="Choo C."/>
            <person name="Paponov I."/>
            <person name="Finkler A."/>
            <person name="Soon Heng Tan C."/>
            <person name="Hutchins A.P."/>
            <person name="Weinmeier T."/>
            <person name="Rattei T."/>
            <person name="Chu J.S."/>
            <person name="Gimenez G."/>
            <person name="Irimia M."/>
            <person name="Rigden D.J."/>
            <person name="Fitzpatrick D.A."/>
            <person name="Lorenzo-Morales J."/>
            <person name="Bateman A."/>
            <person name="Chiu C.H."/>
            <person name="Tang P."/>
            <person name="Hegemann P."/>
            <person name="Fromm H."/>
            <person name="Raoult D."/>
            <person name="Greub G."/>
            <person name="Miranda-Saavedra D."/>
            <person name="Chen N."/>
            <person name="Nash P."/>
            <person name="Ginger M.L."/>
            <person name="Horn M."/>
            <person name="Schaap P."/>
            <person name="Caler L."/>
            <person name="Loftus B."/>
        </authorList>
    </citation>
    <scope>NUCLEOTIDE SEQUENCE [LARGE SCALE GENOMIC DNA]</scope>
    <source>
        <strain evidence="12 13">Neff</strain>
    </source>
</reference>
<dbReference type="SUPFAM" id="SSF49562">
    <property type="entry name" value="C2 domain (Calcium/lipid-binding domain, CaLB)"/>
    <property type="match status" value="1"/>
</dbReference>
<dbReference type="OrthoDB" id="67688at2759"/>
<dbReference type="InterPro" id="IPR001263">
    <property type="entry name" value="PI3K_accessory_dom"/>
</dbReference>
<comment type="similarity">
    <text evidence="7">Belongs to the PI3/PI4-kinase family.</text>
</comment>
<dbReference type="CDD" id="cd08380">
    <property type="entry name" value="C2_PI3K_like"/>
    <property type="match status" value="1"/>
</dbReference>
<dbReference type="GO" id="GO:0009617">
    <property type="term" value="P:response to bacterium"/>
    <property type="evidence" value="ECO:0007669"/>
    <property type="project" value="UniProtKB-ARBA"/>
</dbReference>
<evidence type="ECO:0000259" key="11">
    <source>
        <dbReference type="PROSITE" id="PS51547"/>
    </source>
</evidence>
<dbReference type="SUPFAM" id="SSF48371">
    <property type="entry name" value="ARM repeat"/>
    <property type="match status" value="1"/>
</dbReference>
<dbReference type="PROSITE" id="PS00916">
    <property type="entry name" value="PI3_4_KINASE_2"/>
    <property type="match status" value="1"/>
</dbReference>
<dbReference type="SUPFAM" id="SSF56112">
    <property type="entry name" value="Protein kinase-like (PK-like)"/>
    <property type="match status" value="1"/>
</dbReference>
<evidence type="ECO:0000256" key="2">
    <source>
        <dbReference type="ARBA" id="ARBA00012073"/>
    </source>
</evidence>
<dbReference type="InterPro" id="IPR035448">
    <property type="entry name" value="PI3Kc"/>
</dbReference>
<dbReference type="SMART" id="SM00146">
    <property type="entry name" value="PI3Kc"/>
    <property type="match status" value="1"/>
</dbReference>
<evidence type="ECO:0000256" key="4">
    <source>
        <dbReference type="ARBA" id="ARBA00022741"/>
    </source>
</evidence>
<dbReference type="GO" id="GO:0005524">
    <property type="term" value="F:ATP binding"/>
    <property type="evidence" value="ECO:0007669"/>
    <property type="project" value="UniProtKB-KW"/>
</dbReference>
<dbReference type="Gene3D" id="3.30.1010.10">
    <property type="entry name" value="Phosphatidylinositol 3-kinase Catalytic Subunit, Chain A, domain 4"/>
    <property type="match status" value="1"/>
</dbReference>
<dbReference type="GO" id="GO:0032060">
    <property type="term" value="P:bleb assembly"/>
    <property type="evidence" value="ECO:0007669"/>
    <property type="project" value="UniProtKB-ARBA"/>
</dbReference>
<dbReference type="InterPro" id="IPR036940">
    <property type="entry name" value="PI3/4_kinase_cat_sf"/>
</dbReference>
<evidence type="ECO:0000313" key="13">
    <source>
        <dbReference type="Proteomes" id="UP000011083"/>
    </source>
</evidence>
<dbReference type="Pfam" id="PF00792">
    <property type="entry name" value="PI3K_C2"/>
    <property type="match status" value="1"/>
</dbReference>
<feature type="region of interest" description="Disordered" evidence="8">
    <location>
        <begin position="147"/>
        <end position="181"/>
    </location>
</feature>
<feature type="compositionally biased region" description="Low complexity" evidence="8">
    <location>
        <begin position="546"/>
        <end position="573"/>
    </location>
</feature>
<feature type="compositionally biased region" description="Polar residues" evidence="8">
    <location>
        <begin position="257"/>
        <end position="274"/>
    </location>
</feature>
<dbReference type="GO" id="GO:0043491">
    <property type="term" value="P:phosphatidylinositol 3-kinase/protein kinase B signal transduction"/>
    <property type="evidence" value="ECO:0007669"/>
    <property type="project" value="TreeGrafter"/>
</dbReference>